<evidence type="ECO:0000313" key="2">
    <source>
        <dbReference type="EMBL" id="MBK1813146.1"/>
    </source>
</evidence>
<comment type="caution">
    <text evidence="2">The sequence shown here is derived from an EMBL/GenBank/DDBJ whole genome shotgun (WGS) entry which is preliminary data.</text>
</comment>
<organism evidence="2 3">
    <name type="scientific">Clostridium yunnanense</name>
    <dbReference type="NCBI Taxonomy" id="2800325"/>
    <lineage>
        <taxon>Bacteria</taxon>
        <taxon>Bacillati</taxon>
        <taxon>Bacillota</taxon>
        <taxon>Clostridia</taxon>
        <taxon>Eubacteriales</taxon>
        <taxon>Clostridiaceae</taxon>
        <taxon>Clostridium</taxon>
    </lineage>
</organism>
<dbReference type="InterPro" id="IPR023577">
    <property type="entry name" value="CYTH_domain"/>
</dbReference>
<dbReference type="EMBL" id="JAENHN010000059">
    <property type="protein sequence ID" value="MBK1813146.1"/>
    <property type="molecule type" value="Genomic_DNA"/>
</dbReference>
<dbReference type="SUPFAM" id="SSF55154">
    <property type="entry name" value="CYTH-like phosphatases"/>
    <property type="match status" value="1"/>
</dbReference>
<proteinExistence type="predicted"/>
<gene>
    <name evidence="2" type="ORF">JHL18_21220</name>
</gene>
<dbReference type="Gene3D" id="2.40.320.10">
    <property type="entry name" value="Hypothetical Protein Pfu-838710-001"/>
    <property type="match status" value="1"/>
</dbReference>
<feature type="domain" description="CYTH" evidence="1">
    <location>
        <begin position="3"/>
        <end position="208"/>
    </location>
</feature>
<reference evidence="3" key="1">
    <citation type="submission" date="2021-01" db="EMBL/GenBank/DDBJ databases">
        <title>Genome public.</title>
        <authorList>
            <person name="Liu C."/>
            <person name="Sun Q."/>
        </authorList>
    </citation>
    <scope>NUCLEOTIDE SEQUENCE [LARGE SCALE GENOMIC DNA]</scope>
    <source>
        <strain evidence="3">YIM B02505</strain>
    </source>
</reference>
<dbReference type="InterPro" id="IPR033469">
    <property type="entry name" value="CYTH-like_dom_sf"/>
</dbReference>
<evidence type="ECO:0000313" key="3">
    <source>
        <dbReference type="Proteomes" id="UP000596739"/>
    </source>
</evidence>
<keyword evidence="3" id="KW-1185">Reference proteome</keyword>
<name>A0ABS1EUU1_9CLOT</name>
<sequence>MKIIEKELKYILNKDNFHKFKEFLEDRYIKKDSFNQINYYIDNKFLELNSRAIRLRIRDVLNDRIELTLKSPIAHNEIMAHAHIKMEETIELTHVNMENLIEHGIHCNKEIVEFIDNRLNEVIDIKSLTIIGQLETNRTNYSIDDIDDLISLDISNYLGKEDYEVEWECSDLTFCNGVLLNFFRELEINYEKDKTSKTSRFLRRLNKLKDMEDIIT</sequence>
<dbReference type="Pfam" id="PF01928">
    <property type="entry name" value="CYTH"/>
    <property type="match status" value="1"/>
</dbReference>
<evidence type="ECO:0000259" key="1">
    <source>
        <dbReference type="PROSITE" id="PS51707"/>
    </source>
</evidence>
<accession>A0ABS1EUU1</accession>
<dbReference type="PROSITE" id="PS51707">
    <property type="entry name" value="CYTH"/>
    <property type="match status" value="1"/>
</dbReference>
<dbReference type="Proteomes" id="UP000596739">
    <property type="component" value="Unassembled WGS sequence"/>
</dbReference>
<protein>
    <submittedName>
        <fullName evidence="2">CYTH domain-containing protein</fullName>
    </submittedName>
</protein>